<dbReference type="HOGENOM" id="CLU_026091_1_0_6"/>
<name>A0A0C5WQQ5_9GAMM</name>
<dbReference type="GO" id="GO:0031241">
    <property type="term" value="C:periplasmic side of cell outer membrane"/>
    <property type="evidence" value="ECO:0007669"/>
    <property type="project" value="UniProtKB-UniRule"/>
</dbReference>
<evidence type="ECO:0000256" key="8">
    <source>
        <dbReference type="HAMAP-Rule" id="MF_01890"/>
    </source>
</evidence>
<sequence length="611" mass="68771">MNSMLNFTHKRKSVSRLLAPVALAVLLASCSTSNQPVVVTDITAAATDSAANYLIKAESSEGAQSINWNILALKALIKEGQWSQAEQLADRLSRMNMDPLQMAEWQLARATLRYQQGQPKAALDSLNFQPWWTLADSQYLRYHMLRAELYRQTNQPLSAARSRTALDQYLNNDQKAANWQNLWQDLSNYNNNQLQSVTLASDEEVLRGWLQLAVLKNTYSQRPAKLKSMVEEWLGSHPYHPANQYLPTDLDSIMSLEIAQLDNVALLLPLSGRFEQSGKAVRDGFINAMLDDTGREAETELTVFDTEAESMASIMAKLEQSGVEMVIGPLRKEKITEFQRANSSNIALLALNEPDPSKLTQDNACYFSLSPEQEAEQAARHLFAKGHQYPMVLAPGNSFGSRVSNAFIEQWQQLTGNTPATRQFSSRKQIQQEIAAVFGLTESQSRIQQMQQVLGMELEAEPRSRRDTDAVYLIANVNELTLLKPFIEVSINPDASQPKLYASSRSYPDRTADTSEIRGIEFSDIPLLIDANHNFMNRYEELWPDSRNTDVRLHAFGMDAYKMVSELPQMRVVDNYTTQGNTGQLSLDDQCVIQRQLSWAIYTGNGIEPAQ</sequence>
<comment type="subunit">
    <text evidence="8">Interacts with PBP1a.</text>
</comment>
<dbReference type="PANTHER" id="PTHR38038">
    <property type="entry name" value="PENICILLIN-BINDING PROTEIN ACTIVATOR LPOA"/>
    <property type="match status" value="1"/>
</dbReference>
<keyword evidence="3 8" id="KW-0573">Peptidoglycan synthesis</keyword>
<keyword evidence="7 10" id="KW-0449">Lipoprotein</keyword>
<dbReference type="KEGG" id="pgb:H744_2c0693"/>
<dbReference type="CDD" id="cd06339">
    <property type="entry name" value="PBP1_YraM_LppC_lipoprotein-like"/>
    <property type="match status" value="1"/>
</dbReference>
<dbReference type="PATRIC" id="fig|658445.3.peg.2601"/>
<dbReference type="InterPro" id="IPR007443">
    <property type="entry name" value="LpoA"/>
</dbReference>
<accession>A0A0C5WQQ5</accession>
<dbReference type="HAMAP" id="MF_01890">
    <property type="entry name" value="LpoA"/>
    <property type="match status" value="1"/>
</dbReference>
<dbReference type="InterPro" id="IPR028082">
    <property type="entry name" value="Peripla_BP_I"/>
</dbReference>
<dbReference type="AlphaFoldDB" id="A0A0C5WQQ5"/>
<evidence type="ECO:0000256" key="3">
    <source>
        <dbReference type="ARBA" id="ARBA00022984"/>
    </source>
</evidence>
<evidence type="ECO:0000256" key="9">
    <source>
        <dbReference type="SAM" id="SignalP"/>
    </source>
</evidence>
<dbReference type="GO" id="GO:0009252">
    <property type="term" value="P:peptidoglycan biosynthetic process"/>
    <property type="evidence" value="ECO:0007669"/>
    <property type="project" value="UniProtKB-UniRule"/>
</dbReference>
<keyword evidence="2 8" id="KW-0133">Cell shape</keyword>
<dbReference type="Gene3D" id="1.25.40.10">
    <property type="entry name" value="Tetratricopeptide repeat domain"/>
    <property type="match status" value="1"/>
</dbReference>
<dbReference type="Gene3D" id="1.25.40.650">
    <property type="match status" value="1"/>
</dbReference>
<comment type="similarity">
    <text evidence="8">Belongs to the LpoA family.</text>
</comment>
<feature type="chain" id="PRO_5008829037" description="Penicillin-binding protein activator LpoA" evidence="9">
    <location>
        <begin position="35"/>
        <end position="611"/>
    </location>
</feature>
<feature type="signal peptide" evidence="9">
    <location>
        <begin position="1"/>
        <end position="34"/>
    </location>
</feature>
<dbReference type="Proteomes" id="UP000032303">
    <property type="component" value="Chromosome 2"/>
</dbReference>
<dbReference type="Pfam" id="PF04348">
    <property type="entry name" value="LppC"/>
    <property type="match status" value="1"/>
</dbReference>
<evidence type="ECO:0000256" key="4">
    <source>
        <dbReference type="ARBA" id="ARBA00023136"/>
    </source>
</evidence>
<evidence type="ECO:0000256" key="5">
    <source>
        <dbReference type="ARBA" id="ARBA00023139"/>
    </source>
</evidence>
<evidence type="ECO:0000256" key="6">
    <source>
        <dbReference type="ARBA" id="ARBA00023237"/>
    </source>
</evidence>
<evidence type="ECO:0000256" key="7">
    <source>
        <dbReference type="ARBA" id="ARBA00023288"/>
    </source>
</evidence>
<dbReference type="SUPFAM" id="SSF53822">
    <property type="entry name" value="Periplasmic binding protein-like I"/>
    <property type="match status" value="1"/>
</dbReference>
<keyword evidence="5" id="KW-0564">Palmitate</keyword>
<dbReference type="Gene3D" id="3.40.50.2300">
    <property type="match status" value="2"/>
</dbReference>
<organism evidence="10 11">
    <name type="scientific">Photobacterium gaetbulicola Gung47</name>
    <dbReference type="NCBI Taxonomy" id="658445"/>
    <lineage>
        <taxon>Bacteria</taxon>
        <taxon>Pseudomonadati</taxon>
        <taxon>Pseudomonadota</taxon>
        <taxon>Gammaproteobacteria</taxon>
        <taxon>Vibrionales</taxon>
        <taxon>Vibrionaceae</taxon>
        <taxon>Photobacterium</taxon>
    </lineage>
</organism>
<gene>
    <name evidence="8" type="primary">lpoA</name>
    <name evidence="10" type="ORF">H744_2c0693</name>
</gene>
<proteinExistence type="inferred from homology"/>
<dbReference type="GO" id="GO:0030234">
    <property type="term" value="F:enzyme regulator activity"/>
    <property type="evidence" value="ECO:0007669"/>
    <property type="project" value="UniProtKB-UniRule"/>
</dbReference>
<evidence type="ECO:0000313" key="10">
    <source>
        <dbReference type="EMBL" id="AJR07424.1"/>
    </source>
</evidence>
<evidence type="ECO:0000313" key="11">
    <source>
        <dbReference type="Proteomes" id="UP000032303"/>
    </source>
</evidence>
<dbReference type="STRING" id="658445.H744_2c0693"/>
<dbReference type="GO" id="GO:0008360">
    <property type="term" value="P:regulation of cell shape"/>
    <property type="evidence" value="ECO:0007669"/>
    <property type="project" value="UniProtKB-KW"/>
</dbReference>
<comment type="function">
    <text evidence="8">Regulator of peptidoglycan synthesis that is essential for the function of penicillin-binding protein 1A (PBP1a).</text>
</comment>
<evidence type="ECO:0000256" key="1">
    <source>
        <dbReference type="ARBA" id="ARBA00022729"/>
    </source>
</evidence>
<dbReference type="EMBL" id="CP005974">
    <property type="protein sequence ID" value="AJR07424.1"/>
    <property type="molecule type" value="Genomic_DNA"/>
</dbReference>
<dbReference type="PANTHER" id="PTHR38038:SF1">
    <property type="entry name" value="PENICILLIN-BINDING PROTEIN ACTIVATOR LPOA"/>
    <property type="match status" value="1"/>
</dbReference>
<keyword evidence="4 8" id="KW-0472">Membrane</keyword>
<dbReference type="InterPro" id="IPR011990">
    <property type="entry name" value="TPR-like_helical_dom_sf"/>
</dbReference>
<keyword evidence="1 8" id="KW-0732">Signal</keyword>
<reference evidence="10 11" key="1">
    <citation type="submission" date="2013-05" db="EMBL/GenBank/DDBJ databases">
        <title>Complete genome sequence of the lipase-producing bacterium Photobacterium gaetbulicola Gung47.</title>
        <authorList>
            <person name="Kim Y.-O."/>
        </authorList>
    </citation>
    <scope>NUCLEOTIDE SEQUENCE [LARGE SCALE GENOMIC DNA]</scope>
    <source>
        <strain evidence="10 11">Gung47</strain>
    </source>
</reference>
<evidence type="ECO:0000256" key="2">
    <source>
        <dbReference type="ARBA" id="ARBA00022960"/>
    </source>
</evidence>
<keyword evidence="6 8" id="KW-0998">Cell outer membrane</keyword>
<protein>
    <recommendedName>
        <fullName evidence="8">Penicillin-binding protein activator LpoA</fullName>
        <shortName evidence="8">PBP activator LpoA</shortName>
    </recommendedName>
</protein>
<keyword evidence="11" id="KW-1185">Reference proteome</keyword>